<dbReference type="InterPro" id="IPR036388">
    <property type="entry name" value="WH-like_DNA-bd_sf"/>
</dbReference>
<dbReference type="AlphaFoldDB" id="A0AAP4EZZ3"/>
<feature type="region of interest" description="Disordered" evidence="3">
    <location>
        <begin position="230"/>
        <end position="257"/>
    </location>
</feature>
<dbReference type="InterPro" id="IPR033913">
    <property type="entry name" value="MTH1175_dom"/>
</dbReference>
<dbReference type="SUPFAM" id="SSF53146">
    <property type="entry name" value="Nitrogenase accessory factor-like"/>
    <property type="match status" value="1"/>
</dbReference>
<dbReference type="HAMAP" id="MF_00674">
    <property type="entry name" value="UPF0251"/>
    <property type="match status" value="1"/>
</dbReference>
<dbReference type="RefSeq" id="WP_283229540.1">
    <property type="nucleotide sequence ID" value="NZ_JASGBQ010000001.1"/>
</dbReference>
<gene>
    <name evidence="5" type="ORF">QJ036_00890</name>
</gene>
<dbReference type="Proteomes" id="UP001300383">
    <property type="component" value="Unassembled WGS sequence"/>
</dbReference>
<protein>
    <recommendedName>
        <fullName evidence="2">UPF0251 protein QJ036_00890</fullName>
    </recommendedName>
</protein>
<dbReference type="Pfam" id="PF02001">
    <property type="entry name" value="DUF134"/>
    <property type="match status" value="1"/>
</dbReference>
<proteinExistence type="inferred from homology"/>
<evidence type="ECO:0000313" key="5">
    <source>
        <dbReference type="EMBL" id="MDI9241033.1"/>
    </source>
</evidence>
<dbReference type="Gene3D" id="1.10.10.10">
    <property type="entry name" value="Winged helix-like DNA-binding domain superfamily/Winged helix DNA-binding domain"/>
    <property type="match status" value="1"/>
</dbReference>
<feature type="compositionally biased region" description="Basic and acidic residues" evidence="3">
    <location>
        <begin position="230"/>
        <end position="251"/>
    </location>
</feature>
<evidence type="ECO:0000256" key="2">
    <source>
        <dbReference type="HAMAP-Rule" id="MF_00674"/>
    </source>
</evidence>
<dbReference type="PANTHER" id="PTHR37478:SF2">
    <property type="entry name" value="UPF0251 PROTEIN TK0562"/>
    <property type="match status" value="1"/>
</dbReference>
<dbReference type="InterPro" id="IPR013324">
    <property type="entry name" value="RNA_pol_sigma_r3/r4-like"/>
</dbReference>
<evidence type="ECO:0000313" key="6">
    <source>
        <dbReference type="Proteomes" id="UP001300383"/>
    </source>
</evidence>
<evidence type="ECO:0000259" key="4">
    <source>
        <dbReference type="Pfam" id="PF02579"/>
    </source>
</evidence>
<evidence type="ECO:0000256" key="3">
    <source>
        <dbReference type="SAM" id="MobiDB-lite"/>
    </source>
</evidence>
<dbReference type="Pfam" id="PF02579">
    <property type="entry name" value="Nitro_FeMo-Co"/>
    <property type="match status" value="1"/>
</dbReference>
<dbReference type="SUPFAM" id="SSF88659">
    <property type="entry name" value="Sigma3 and sigma4 domains of RNA polymerase sigma factors"/>
    <property type="match status" value="1"/>
</dbReference>
<evidence type="ECO:0000256" key="1">
    <source>
        <dbReference type="ARBA" id="ARBA00009350"/>
    </source>
</evidence>
<dbReference type="PANTHER" id="PTHR37478">
    <property type="match status" value="1"/>
</dbReference>
<keyword evidence="6" id="KW-1185">Reference proteome</keyword>
<dbReference type="Gene3D" id="3.30.420.130">
    <property type="entry name" value="Dinitrogenase iron-molybdenum cofactor biosynthesis domain"/>
    <property type="match status" value="1"/>
</dbReference>
<dbReference type="InterPro" id="IPR002852">
    <property type="entry name" value="UPF0251"/>
</dbReference>
<organism evidence="5 6">
    <name type="scientific">Fusibacillus kribbianus</name>
    <dbReference type="NCBI Taxonomy" id="3044208"/>
    <lineage>
        <taxon>Bacteria</taxon>
        <taxon>Bacillati</taxon>
        <taxon>Bacillota</taxon>
        <taxon>Clostridia</taxon>
        <taxon>Lachnospirales</taxon>
        <taxon>Lachnospiraceae</taxon>
        <taxon>Fusibacillus</taxon>
    </lineage>
</organism>
<sequence>MPRPNKCKCISRMPRFLSFEPKGKPDADGSRIILNVEEYEVIRLLDYEGLTQEECALRMDVGRATVQALYAEARKKMARFLVEGAALRIEGGSYRLAEPEVGRFIGEKTMKIAVTYSNGQIFGHFGHTEQFKIYEAENGKIVSSEIVDTNGTGHGALAGFLKERGVEILICGNIGGGARNALAEAGIRLFPGAAGDADVQVESFLAGSLNYDPDAMCNHHGAGHVCGGHGHGEHSCGGHGHDGHGHGEHGHHGCGNH</sequence>
<name>A0AAP4EZZ3_9FIRM</name>
<comment type="similarity">
    <text evidence="1 2">Belongs to the UPF0251 family.</text>
</comment>
<dbReference type="EMBL" id="JASGBQ010000001">
    <property type="protein sequence ID" value="MDI9241033.1"/>
    <property type="molecule type" value="Genomic_DNA"/>
</dbReference>
<feature type="domain" description="Dinitrogenase iron-molybdenum cofactor biosynthesis" evidence="4">
    <location>
        <begin position="118"/>
        <end position="204"/>
    </location>
</feature>
<accession>A0AAP4EZZ3</accession>
<dbReference type="InterPro" id="IPR036105">
    <property type="entry name" value="DiNase_FeMo-co_biosyn_sf"/>
</dbReference>
<dbReference type="InterPro" id="IPR003731">
    <property type="entry name" value="Di-Nase_FeMo-co_biosynth"/>
</dbReference>
<reference evidence="5 6" key="1">
    <citation type="submission" date="2023-05" db="EMBL/GenBank/DDBJ databases">
        <title>[ruminococcus] sp. nov., isolated from a pig farm feces dump.</title>
        <authorList>
            <person name="Chang Y.-H."/>
        </authorList>
    </citation>
    <scope>NUCLEOTIDE SEQUENCE [LARGE SCALE GENOMIC DNA]</scope>
    <source>
        <strain evidence="5 6">YH-rum2234</strain>
    </source>
</reference>
<comment type="caution">
    <text evidence="5">The sequence shown here is derived from an EMBL/GenBank/DDBJ whole genome shotgun (WGS) entry which is preliminary data.</text>
</comment>
<dbReference type="CDD" id="cd00851">
    <property type="entry name" value="MTH1175"/>
    <property type="match status" value="1"/>
</dbReference>